<feature type="domain" description="N-acetyltransferase" evidence="1">
    <location>
        <begin position="2"/>
        <end position="142"/>
    </location>
</feature>
<dbReference type="InterPro" id="IPR016181">
    <property type="entry name" value="Acyl_CoA_acyltransferase"/>
</dbReference>
<organism evidence="2 3">
    <name type="scientific">Saccharothrix hoggarensis</name>
    <dbReference type="NCBI Taxonomy" id="913853"/>
    <lineage>
        <taxon>Bacteria</taxon>
        <taxon>Bacillati</taxon>
        <taxon>Actinomycetota</taxon>
        <taxon>Actinomycetes</taxon>
        <taxon>Pseudonocardiales</taxon>
        <taxon>Pseudonocardiaceae</taxon>
        <taxon>Saccharothrix</taxon>
    </lineage>
</organism>
<dbReference type="GO" id="GO:0016746">
    <property type="term" value="F:acyltransferase activity"/>
    <property type="evidence" value="ECO:0007669"/>
    <property type="project" value="UniProtKB-KW"/>
</dbReference>
<dbReference type="Pfam" id="PF13302">
    <property type="entry name" value="Acetyltransf_3"/>
    <property type="match status" value="1"/>
</dbReference>
<evidence type="ECO:0000313" key="3">
    <source>
        <dbReference type="Proteomes" id="UP001597168"/>
    </source>
</evidence>
<evidence type="ECO:0000313" key="2">
    <source>
        <dbReference type="EMBL" id="MFD1151425.1"/>
    </source>
</evidence>
<accession>A0ABW3R3P4</accession>
<dbReference type="EMBL" id="JBHTLK010000237">
    <property type="protein sequence ID" value="MFD1151425.1"/>
    <property type="molecule type" value="Genomic_DNA"/>
</dbReference>
<dbReference type="Gene3D" id="3.40.630.30">
    <property type="match status" value="1"/>
</dbReference>
<keyword evidence="2" id="KW-0012">Acyltransferase</keyword>
<name>A0ABW3R3P4_9PSEU</name>
<proteinExistence type="predicted"/>
<dbReference type="EC" id="2.3.1.-" evidence="2"/>
<protein>
    <submittedName>
        <fullName evidence="2">GNAT family N-acetyltransferase</fullName>
        <ecNumber evidence="2">2.3.1.-</ecNumber>
    </submittedName>
</protein>
<evidence type="ECO:0000259" key="1">
    <source>
        <dbReference type="PROSITE" id="PS51186"/>
    </source>
</evidence>
<dbReference type="Proteomes" id="UP001597168">
    <property type="component" value="Unassembled WGS sequence"/>
</dbReference>
<sequence>MIHLRRLDDEGLERLLGLAVADTDPADVMPPGWTVDRPDDFRDFYRGFQHDAYEIVADDHTIGMARLTDQGDTGMWIARCARGSGVGLAALRRLVEEAHRRGVHTITADTTTDNTAAITILTQAGATLDVDGNHVTARLPVPAPDAPRTTTQTTPA</sequence>
<dbReference type="SUPFAM" id="SSF55729">
    <property type="entry name" value="Acyl-CoA N-acyltransferases (Nat)"/>
    <property type="match status" value="1"/>
</dbReference>
<dbReference type="RefSeq" id="WP_380728419.1">
    <property type="nucleotide sequence ID" value="NZ_JBHTLK010000237.1"/>
</dbReference>
<comment type="caution">
    <text evidence="2">The sequence shown here is derived from an EMBL/GenBank/DDBJ whole genome shotgun (WGS) entry which is preliminary data.</text>
</comment>
<dbReference type="PROSITE" id="PS51186">
    <property type="entry name" value="GNAT"/>
    <property type="match status" value="1"/>
</dbReference>
<gene>
    <name evidence="2" type="ORF">ACFQ3T_30205</name>
</gene>
<keyword evidence="3" id="KW-1185">Reference proteome</keyword>
<dbReference type="InterPro" id="IPR000182">
    <property type="entry name" value="GNAT_dom"/>
</dbReference>
<keyword evidence="2" id="KW-0808">Transferase</keyword>
<reference evidence="3" key="1">
    <citation type="journal article" date="2019" name="Int. J. Syst. Evol. Microbiol.">
        <title>The Global Catalogue of Microorganisms (GCM) 10K type strain sequencing project: providing services to taxonomists for standard genome sequencing and annotation.</title>
        <authorList>
            <consortium name="The Broad Institute Genomics Platform"/>
            <consortium name="The Broad Institute Genome Sequencing Center for Infectious Disease"/>
            <person name="Wu L."/>
            <person name="Ma J."/>
        </authorList>
    </citation>
    <scope>NUCLEOTIDE SEQUENCE [LARGE SCALE GENOMIC DNA]</scope>
    <source>
        <strain evidence="3">CCUG 60214</strain>
    </source>
</reference>